<proteinExistence type="predicted"/>
<dbReference type="Proteomes" id="UP001310022">
    <property type="component" value="Unassembled WGS sequence"/>
</dbReference>
<dbReference type="RefSeq" id="WP_338236446.1">
    <property type="nucleotide sequence ID" value="NZ_BQKE01000001.1"/>
</dbReference>
<evidence type="ECO:0000313" key="1">
    <source>
        <dbReference type="EMBL" id="GJM60754.1"/>
    </source>
</evidence>
<reference evidence="1 2" key="1">
    <citation type="submission" date="2021-12" db="EMBL/GenBank/DDBJ databases">
        <title>Genome sequencing of bacteria with rrn-lacking chromosome and rrn-plasmid.</title>
        <authorList>
            <person name="Anda M."/>
            <person name="Iwasaki W."/>
        </authorList>
    </citation>
    <scope>NUCLEOTIDE SEQUENCE [LARGE SCALE GENOMIC DNA]</scope>
    <source>
        <strain evidence="1 2">NBRC 15940</strain>
    </source>
</reference>
<gene>
    <name evidence="1" type="ORF">PEDI_13060</name>
</gene>
<organism evidence="1 2">
    <name type="scientific">Persicobacter diffluens</name>
    <dbReference type="NCBI Taxonomy" id="981"/>
    <lineage>
        <taxon>Bacteria</taxon>
        <taxon>Pseudomonadati</taxon>
        <taxon>Bacteroidota</taxon>
        <taxon>Cytophagia</taxon>
        <taxon>Cytophagales</taxon>
        <taxon>Persicobacteraceae</taxon>
        <taxon>Persicobacter</taxon>
    </lineage>
</organism>
<accession>A0AAN4VWY9</accession>
<protein>
    <submittedName>
        <fullName evidence="1">Uncharacterized protein</fullName>
    </submittedName>
</protein>
<keyword evidence="2" id="KW-1185">Reference proteome</keyword>
<comment type="caution">
    <text evidence="1">The sequence shown here is derived from an EMBL/GenBank/DDBJ whole genome shotgun (WGS) entry which is preliminary data.</text>
</comment>
<name>A0AAN4VWY9_9BACT</name>
<dbReference type="EMBL" id="BQKE01000001">
    <property type="protein sequence ID" value="GJM60754.1"/>
    <property type="molecule type" value="Genomic_DNA"/>
</dbReference>
<dbReference type="AlphaFoldDB" id="A0AAN4VWY9"/>
<evidence type="ECO:0000313" key="2">
    <source>
        <dbReference type="Proteomes" id="UP001310022"/>
    </source>
</evidence>
<sequence length="48" mass="5285">MVTEKQEKRFLEQMLDGFWMNDGNPGGILAQAGMIAGPSRTALIAFNE</sequence>